<dbReference type="Proteomes" id="UP000177950">
    <property type="component" value="Unassembled WGS sequence"/>
</dbReference>
<keyword evidence="1" id="KW-0175">Coiled coil</keyword>
<proteinExistence type="predicted"/>
<evidence type="ECO:0000256" key="1">
    <source>
        <dbReference type="SAM" id="Coils"/>
    </source>
</evidence>
<name>A0A1F6UK78_9PROT</name>
<feature type="signal peptide" evidence="3">
    <location>
        <begin position="1"/>
        <end position="24"/>
    </location>
</feature>
<dbReference type="AlphaFoldDB" id="A0A1F6UK78"/>
<evidence type="ECO:0000313" key="4">
    <source>
        <dbReference type="EMBL" id="OGI57761.1"/>
    </source>
</evidence>
<evidence type="ECO:0000256" key="2">
    <source>
        <dbReference type="SAM" id="MobiDB-lite"/>
    </source>
</evidence>
<feature type="coiled-coil region" evidence="1">
    <location>
        <begin position="132"/>
        <end position="198"/>
    </location>
</feature>
<protein>
    <recommendedName>
        <fullName evidence="6">DUF4124 domain-containing protein</fullName>
    </recommendedName>
</protein>
<dbReference type="EMBL" id="MFSV01000114">
    <property type="protein sequence ID" value="OGI57761.1"/>
    <property type="molecule type" value="Genomic_DNA"/>
</dbReference>
<accession>A0A1F6UK78</accession>
<organism evidence="4 5">
    <name type="scientific">Candidatus Muproteobacteria bacterium RBG_19FT_COMBO_61_10</name>
    <dbReference type="NCBI Taxonomy" id="1817761"/>
    <lineage>
        <taxon>Bacteria</taxon>
        <taxon>Pseudomonadati</taxon>
        <taxon>Pseudomonadota</taxon>
        <taxon>Candidatus Muproteobacteria</taxon>
    </lineage>
</organism>
<evidence type="ECO:0008006" key="6">
    <source>
        <dbReference type="Google" id="ProtNLM"/>
    </source>
</evidence>
<feature type="region of interest" description="Disordered" evidence="2">
    <location>
        <begin position="82"/>
        <end position="101"/>
    </location>
</feature>
<comment type="caution">
    <text evidence="4">The sequence shown here is derived from an EMBL/GenBank/DDBJ whole genome shotgun (WGS) entry which is preliminary data.</text>
</comment>
<gene>
    <name evidence="4" type="ORF">A2V58_01095</name>
</gene>
<feature type="chain" id="PRO_5009527029" description="DUF4124 domain-containing protein" evidence="3">
    <location>
        <begin position="25"/>
        <end position="201"/>
    </location>
</feature>
<feature type="non-terminal residue" evidence="4">
    <location>
        <position position="201"/>
    </location>
</feature>
<evidence type="ECO:0000313" key="5">
    <source>
        <dbReference type="Proteomes" id="UP000177950"/>
    </source>
</evidence>
<evidence type="ECO:0000256" key="3">
    <source>
        <dbReference type="SAM" id="SignalP"/>
    </source>
</evidence>
<sequence>MIRNLSIFTLLLVSLFAATFPAPAADEKKGPRIKKCQDAAGKWHYGDRADEACAQSKIIELDTRGIKRKEIAAPLTETELKAREENRERDEQARKQIEDQQRRDQQLLATYAIEDDIILTRDRKVGDIGTQINASQETLKSLRTSLARLQSQAAEEQRVSKQVSPQTAKTISNNEAQIAKHEALIEKMKKEQEATRAQYQN</sequence>
<keyword evidence="3" id="KW-0732">Signal</keyword>
<reference evidence="4 5" key="1">
    <citation type="journal article" date="2016" name="Nat. Commun.">
        <title>Thousands of microbial genomes shed light on interconnected biogeochemical processes in an aquifer system.</title>
        <authorList>
            <person name="Anantharaman K."/>
            <person name="Brown C.T."/>
            <person name="Hug L.A."/>
            <person name="Sharon I."/>
            <person name="Castelle C.J."/>
            <person name="Probst A.J."/>
            <person name="Thomas B.C."/>
            <person name="Singh A."/>
            <person name="Wilkins M.J."/>
            <person name="Karaoz U."/>
            <person name="Brodie E.L."/>
            <person name="Williams K.H."/>
            <person name="Hubbard S.S."/>
            <person name="Banfield J.F."/>
        </authorList>
    </citation>
    <scope>NUCLEOTIDE SEQUENCE [LARGE SCALE GENOMIC DNA]</scope>
</reference>